<organism evidence="2 3">
    <name type="scientific">Botryotinia calthae</name>
    <dbReference type="NCBI Taxonomy" id="38488"/>
    <lineage>
        <taxon>Eukaryota</taxon>
        <taxon>Fungi</taxon>
        <taxon>Dikarya</taxon>
        <taxon>Ascomycota</taxon>
        <taxon>Pezizomycotina</taxon>
        <taxon>Leotiomycetes</taxon>
        <taxon>Helotiales</taxon>
        <taxon>Sclerotiniaceae</taxon>
        <taxon>Botryotinia</taxon>
    </lineage>
</organism>
<evidence type="ECO:0000256" key="1">
    <source>
        <dbReference type="SAM" id="MobiDB-lite"/>
    </source>
</evidence>
<dbReference type="Gene3D" id="3.40.50.1240">
    <property type="entry name" value="Phosphoglycerate mutase-like"/>
    <property type="match status" value="1"/>
</dbReference>
<dbReference type="Pfam" id="PF00300">
    <property type="entry name" value="His_Phos_1"/>
    <property type="match status" value="1"/>
</dbReference>
<dbReference type="GO" id="GO:0005737">
    <property type="term" value="C:cytoplasm"/>
    <property type="evidence" value="ECO:0007669"/>
    <property type="project" value="TreeGrafter"/>
</dbReference>
<dbReference type="EMBL" id="PHWZ01000215">
    <property type="protein sequence ID" value="TEY57526.1"/>
    <property type="molecule type" value="Genomic_DNA"/>
</dbReference>
<dbReference type="SMART" id="SM00855">
    <property type="entry name" value="PGAM"/>
    <property type="match status" value="1"/>
</dbReference>
<feature type="region of interest" description="Disordered" evidence="1">
    <location>
        <begin position="1"/>
        <end position="64"/>
    </location>
</feature>
<sequence>MGFWSRKSSPPPPSHREGVKSKHHKPAPKKATPSSASPPKPKSQSKPQEKPKEKPKPKPSPRRGRIIVHFVRHAEAYNNLHTPNSRTLTDPLLTPHGKSQCHTLRTQLSRLKPVHILCSPLRRTLQTALLSLPSQTHIPITVDPLLREYGSVPNCTGSPIQELRRRHANVGMRVDFEGVEEGWERNRERDGMWVDGRWRRSREQRERGRRVLERLWELGREGGKRHVEILVISHGEFLHGLTGDYWHNADIISLAMIKSSRGYEFIDPPLRLDGWLVGQFQNPRDKRQARFPREYQPGY</sequence>
<dbReference type="Proteomes" id="UP000297299">
    <property type="component" value="Unassembled WGS sequence"/>
</dbReference>
<dbReference type="OrthoDB" id="496981at2759"/>
<evidence type="ECO:0000313" key="2">
    <source>
        <dbReference type="EMBL" id="TEY57526.1"/>
    </source>
</evidence>
<comment type="caution">
    <text evidence="2">The sequence shown here is derived from an EMBL/GenBank/DDBJ whole genome shotgun (WGS) entry which is preliminary data.</text>
</comment>
<dbReference type="PANTHER" id="PTHR48100">
    <property type="entry name" value="BROAD-SPECIFICITY PHOSPHATASE YOR283W-RELATED"/>
    <property type="match status" value="1"/>
</dbReference>
<dbReference type="AlphaFoldDB" id="A0A4Y8CYI0"/>
<keyword evidence="3" id="KW-1185">Reference proteome</keyword>
<dbReference type="InterPro" id="IPR050275">
    <property type="entry name" value="PGM_Phosphatase"/>
</dbReference>
<proteinExistence type="predicted"/>
<dbReference type="CDD" id="cd07067">
    <property type="entry name" value="HP_PGM_like"/>
    <property type="match status" value="1"/>
</dbReference>
<evidence type="ECO:0000313" key="3">
    <source>
        <dbReference type="Proteomes" id="UP000297299"/>
    </source>
</evidence>
<dbReference type="SUPFAM" id="SSF53254">
    <property type="entry name" value="Phosphoglycerate mutase-like"/>
    <property type="match status" value="1"/>
</dbReference>
<dbReference type="InterPro" id="IPR013078">
    <property type="entry name" value="His_Pase_superF_clade-1"/>
</dbReference>
<protein>
    <recommendedName>
        <fullName evidence="4">Phosphoglycerate mutase-like protein</fullName>
    </recommendedName>
</protein>
<gene>
    <name evidence="2" type="ORF">BOTCAL_0215g00070</name>
</gene>
<evidence type="ECO:0008006" key="4">
    <source>
        <dbReference type="Google" id="ProtNLM"/>
    </source>
</evidence>
<reference evidence="2 3" key="1">
    <citation type="submission" date="2017-11" db="EMBL/GenBank/DDBJ databases">
        <title>Comparative genomics of Botrytis spp.</title>
        <authorList>
            <person name="Valero-Jimenez C.A."/>
            <person name="Tapia P."/>
            <person name="Veloso J."/>
            <person name="Silva-Moreno E."/>
            <person name="Staats M."/>
            <person name="Valdes J.H."/>
            <person name="Van Kan J.A.L."/>
        </authorList>
    </citation>
    <scope>NUCLEOTIDE SEQUENCE [LARGE SCALE GENOMIC DNA]</scope>
    <source>
        <strain evidence="2 3">MUCL2830</strain>
    </source>
</reference>
<accession>A0A4Y8CYI0</accession>
<dbReference type="PANTHER" id="PTHR48100:SF1">
    <property type="entry name" value="HISTIDINE PHOSPHATASE FAMILY PROTEIN-RELATED"/>
    <property type="match status" value="1"/>
</dbReference>
<dbReference type="GO" id="GO:0016791">
    <property type="term" value="F:phosphatase activity"/>
    <property type="evidence" value="ECO:0007669"/>
    <property type="project" value="TreeGrafter"/>
</dbReference>
<dbReference type="InterPro" id="IPR029033">
    <property type="entry name" value="His_PPase_superfam"/>
</dbReference>
<feature type="compositionally biased region" description="Basic and acidic residues" evidence="1">
    <location>
        <begin position="47"/>
        <end position="56"/>
    </location>
</feature>
<name>A0A4Y8CYI0_9HELO</name>